<gene>
    <name evidence="2" type="ORF">ANCDUO_20573</name>
</gene>
<protein>
    <submittedName>
        <fullName evidence="2">Uncharacterized protein</fullName>
    </submittedName>
</protein>
<name>A0A0C2CHV8_9BILA</name>
<proteinExistence type="predicted"/>
<accession>A0A0C2CHV8</accession>
<sequence>MLKFCTYLWFIPDFRERRAVRFVRAPHRPARDRRPADPGRRRADRHPDRRQLSRCRPLLLRDRSQFSFLLSPLFTLYQLDPVSASPCALYIRARLVSAASVQSS</sequence>
<keyword evidence="3" id="KW-1185">Reference proteome</keyword>
<feature type="region of interest" description="Disordered" evidence="1">
    <location>
        <begin position="27"/>
        <end position="50"/>
    </location>
</feature>
<dbReference type="EMBL" id="KN753854">
    <property type="protein sequence ID" value="KIH49352.1"/>
    <property type="molecule type" value="Genomic_DNA"/>
</dbReference>
<evidence type="ECO:0000313" key="3">
    <source>
        <dbReference type="Proteomes" id="UP000054047"/>
    </source>
</evidence>
<dbReference type="AlphaFoldDB" id="A0A0C2CHV8"/>
<feature type="compositionally biased region" description="Basic and acidic residues" evidence="1">
    <location>
        <begin position="32"/>
        <end position="50"/>
    </location>
</feature>
<reference evidence="2 3" key="1">
    <citation type="submission" date="2013-12" db="EMBL/GenBank/DDBJ databases">
        <title>Draft genome of the parsitic nematode Ancylostoma duodenale.</title>
        <authorList>
            <person name="Mitreva M."/>
        </authorList>
    </citation>
    <scope>NUCLEOTIDE SEQUENCE [LARGE SCALE GENOMIC DNA]</scope>
    <source>
        <strain evidence="2 3">Zhejiang</strain>
    </source>
</reference>
<evidence type="ECO:0000313" key="2">
    <source>
        <dbReference type="EMBL" id="KIH49352.1"/>
    </source>
</evidence>
<dbReference type="Proteomes" id="UP000054047">
    <property type="component" value="Unassembled WGS sequence"/>
</dbReference>
<evidence type="ECO:0000256" key="1">
    <source>
        <dbReference type="SAM" id="MobiDB-lite"/>
    </source>
</evidence>
<organism evidence="2 3">
    <name type="scientific">Ancylostoma duodenale</name>
    <dbReference type="NCBI Taxonomy" id="51022"/>
    <lineage>
        <taxon>Eukaryota</taxon>
        <taxon>Metazoa</taxon>
        <taxon>Ecdysozoa</taxon>
        <taxon>Nematoda</taxon>
        <taxon>Chromadorea</taxon>
        <taxon>Rhabditida</taxon>
        <taxon>Rhabditina</taxon>
        <taxon>Rhabditomorpha</taxon>
        <taxon>Strongyloidea</taxon>
        <taxon>Ancylostomatidae</taxon>
        <taxon>Ancylostomatinae</taxon>
        <taxon>Ancylostoma</taxon>
    </lineage>
</organism>